<gene>
    <name evidence="1" type="ORF">U7230_07355</name>
</gene>
<organism evidence="1 2">
    <name type="scientific">Carboxydichorda subterranea</name>
    <dbReference type="NCBI Taxonomy" id="3109565"/>
    <lineage>
        <taxon>Bacteria</taxon>
        <taxon>Bacillati</taxon>
        <taxon>Bacillota</taxon>
        <taxon>Limnochordia</taxon>
        <taxon>Limnochordales</taxon>
        <taxon>Geochordaceae</taxon>
        <taxon>Carboxydichorda</taxon>
    </lineage>
</organism>
<protein>
    <recommendedName>
        <fullName evidence="3">DUF2268 domain-containing protein</fullName>
    </recommendedName>
</protein>
<evidence type="ECO:0008006" key="3">
    <source>
        <dbReference type="Google" id="ProtNLM"/>
    </source>
</evidence>
<proteinExistence type="predicted"/>
<accession>A0ABZ1C1R5</accession>
<dbReference type="RefSeq" id="WP_324718072.1">
    <property type="nucleotide sequence ID" value="NZ_CP141615.1"/>
</dbReference>
<evidence type="ECO:0000313" key="1">
    <source>
        <dbReference type="EMBL" id="WRP18800.1"/>
    </source>
</evidence>
<sequence>MYRIVNTFPEFLEMWKAAARLSPEEQLDAWVARYMATYPELLRKQQEDYARGGEDWRRVALERVLPSWPARLPVMAQIQRDLAEVVGPVYRQAQHHLGLDCEVMVVIYVGLGCGAGWATTYQGKHACLFGLENIAECGWTTRESLAGLTAHELGHVFHAWCRGVFELEGEQSGPFWTLYAEGFAQRCEHIVMGYDSWHEQHGHRDGARDWITWCRDSQVKLAQEFLRRVRAGESTREFFGSWYDIEGWRQSGYFLGHEAIKRLEVQLPLARIALLSSEEVERAMEAILADMAGAR</sequence>
<keyword evidence="2" id="KW-1185">Reference proteome</keyword>
<dbReference type="EMBL" id="CP141615">
    <property type="protein sequence ID" value="WRP18800.1"/>
    <property type="molecule type" value="Genomic_DNA"/>
</dbReference>
<name>A0ABZ1C1R5_9FIRM</name>
<reference evidence="1 2" key="1">
    <citation type="journal article" date="2024" name="Front. Microbiol.">
        <title>Novel thermophilic genera Geochorda gen. nov. and Carboxydochorda gen. nov. from the deep terrestrial subsurface reveal the ecophysiological diversity in the class Limnochordia.</title>
        <authorList>
            <person name="Karnachuk O.V."/>
            <person name="Lukina A.P."/>
            <person name="Avakyan M.R."/>
            <person name="Kadnikov V.V."/>
            <person name="Begmatov S."/>
            <person name="Beletsky A.V."/>
            <person name="Vlasova K.G."/>
            <person name="Novikov A.A."/>
            <person name="Shcherbakova V.A."/>
            <person name="Mardanov A.V."/>
            <person name="Ravin N.V."/>
        </authorList>
    </citation>
    <scope>NUCLEOTIDE SEQUENCE [LARGE SCALE GENOMIC DNA]</scope>
    <source>
        <strain evidence="1 2">L945</strain>
    </source>
</reference>
<dbReference type="Proteomes" id="UP001332192">
    <property type="component" value="Chromosome"/>
</dbReference>
<evidence type="ECO:0000313" key="2">
    <source>
        <dbReference type="Proteomes" id="UP001332192"/>
    </source>
</evidence>